<dbReference type="PANTHER" id="PTHR43214">
    <property type="entry name" value="TWO-COMPONENT RESPONSE REGULATOR"/>
    <property type="match status" value="1"/>
</dbReference>
<organism evidence="9 10">
    <name type="scientific">Yinghuangia aomiensis</name>
    <dbReference type="NCBI Taxonomy" id="676205"/>
    <lineage>
        <taxon>Bacteria</taxon>
        <taxon>Bacillati</taxon>
        <taxon>Actinomycetota</taxon>
        <taxon>Actinomycetes</taxon>
        <taxon>Kitasatosporales</taxon>
        <taxon>Streptomycetaceae</taxon>
        <taxon>Yinghuangia</taxon>
    </lineage>
</organism>
<feature type="modified residue" description="4-aspartylphosphate" evidence="5">
    <location>
        <position position="118"/>
    </location>
</feature>
<dbReference type="InterPro" id="IPR058245">
    <property type="entry name" value="NreC/VraR/RcsB-like_REC"/>
</dbReference>
<dbReference type="Pfam" id="PF00196">
    <property type="entry name" value="GerE"/>
    <property type="match status" value="1"/>
</dbReference>
<keyword evidence="2" id="KW-0805">Transcription regulation</keyword>
<evidence type="ECO:0000256" key="2">
    <source>
        <dbReference type="ARBA" id="ARBA00023015"/>
    </source>
</evidence>
<dbReference type="Proteomes" id="UP001500466">
    <property type="component" value="Unassembled WGS sequence"/>
</dbReference>
<evidence type="ECO:0000313" key="10">
    <source>
        <dbReference type="Proteomes" id="UP001500466"/>
    </source>
</evidence>
<dbReference type="InterPro" id="IPR016032">
    <property type="entry name" value="Sig_transdc_resp-reg_C-effctor"/>
</dbReference>
<keyword evidence="1 5" id="KW-0597">Phosphoprotein</keyword>
<feature type="region of interest" description="Disordered" evidence="6">
    <location>
        <begin position="1"/>
        <end position="22"/>
    </location>
</feature>
<dbReference type="InterPro" id="IPR000792">
    <property type="entry name" value="Tscrpt_reg_LuxR_C"/>
</dbReference>
<evidence type="ECO:0000313" key="9">
    <source>
        <dbReference type="EMBL" id="GAA4951534.1"/>
    </source>
</evidence>
<dbReference type="InterPro" id="IPR001789">
    <property type="entry name" value="Sig_transdc_resp-reg_receiver"/>
</dbReference>
<dbReference type="Pfam" id="PF00072">
    <property type="entry name" value="Response_reg"/>
    <property type="match status" value="1"/>
</dbReference>
<dbReference type="Gene3D" id="3.40.50.2300">
    <property type="match status" value="1"/>
</dbReference>
<comment type="caution">
    <text evidence="9">The sequence shown here is derived from an EMBL/GenBank/DDBJ whole genome shotgun (WGS) entry which is preliminary data.</text>
</comment>
<gene>
    <name evidence="9" type="ORF">GCM10023205_10510</name>
</gene>
<accession>A0ABP9GSC4</accession>
<name>A0ABP9GSC4_9ACTN</name>
<dbReference type="PROSITE" id="PS00622">
    <property type="entry name" value="HTH_LUXR_1"/>
    <property type="match status" value="1"/>
</dbReference>
<keyword evidence="10" id="KW-1185">Reference proteome</keyword>
<evidence type="ECO:0000259" key="7">
    <source>
        <dbReference type="PROSITE" id="PS50043"/>
    </source>
</evidence>
<feature type="domain" description="Response regulatory" evidence="8">
    <location>
        <begin position="67"/>
        <end position="183"/>
    </location>
</feature>
<dbReference type="PANTHER" id="PTHR43214:SF24">
    <property type="entry name" value="TRANSCRIPTIONAL REGULATORY PROTEIN NARL-RELATED"/>
    <property type="match status" value="1"/>
</dbReference>
<proteinExistence type="predicted"/>
<evidence type="ECO:0000259" key="8">
    <source>
        <dbReference type="PROSITE" id="PS50110"/>
    </source>
</evidence>
<evidence type="ECO:0000256" key="3">
    <source>
        <dbReference type="ARBA" id="ARBA00023125"/>
    </source>
</evidence>
<dbReference type="SMART" id="SM00421">
    <property type="entry name" value="HTH_LUXR"/>
    <property type="match status" value="1"/>
</dbReference>
<dbReference type="PROSITE" id="PS50110">
    <property type="entry name" value="RESPONSE_REGULATORY"/>
    <property type="match status" value="1"/>
</dbReference>
<evidence type="ECO:0000256" key="4">
    <source>
        <dbReference type="ARBA" id="ARBA00023163"/>
    </source>
</evidence>
<dbReference type="EMBL" id="BAABHS010000003">
    <property type="protein sequence ID" value="GAA4951534.1"/>
    <property type="molecule type" value="Genomic_DNA"/>
</dbReference>
<evidence type="ECO:0000256" key="6">
    <source>
        <dbReference type="SAM" id="MobiDB-lite"/>
    </source>
</evidence>
<dbReference type="PROSITE" id="PS50043">
    <property type="entry name" value="HTH_LUXR_2"/>
    <property type="match status" value="1"/>
</dbReference>
<keyword evidence="3" id="KW-0238">DNA-binding</keyword>
<dbReference type="SMART" id="SM00448">
    <property type="entry name" value="REC"/>
    <property type="match status" value="1"/>
</dbReference>
<keyword evidence="4" id="KW-0804">Transcription</keyword>
<dbReference type="InterPro" id="IPR039420">
    <property type="entry name" value="WalR-like"/>
</dbReference>
<dbReference type="InterPro" id="IPR011006">
    <property type="entry name" value="CheY-like_superfamily"/>
</dbReference>
<dbReference type="CDD" id="cd17535">
    <property type="entry name" value="REC_NarL-like"/>
    <property type="match status" value="1"/>
</dbReference>
<sequence>MSDVDNNPPEDRSAAPRDGPPRLAEALLSGRFAAVSRGPAGPGAGRVRASSGFSCESGQVTEHGTIRVFLLDDHEVVRRGVFELLSLEDDIDVVGEAGTAAEALVRIPATRPQVAVLDVRLPDGSGVEVCREIRSTMPDVRCLMLTSFSDDEALFDAIMAGAAGYVLKDIRGSDLVGAVRDVAAGKSLLDPVATARVLERLRGGGKQDDRLASLSEQERKILDLIGEGMTNRQIGGELHLAEKTVKNYVSSLLAKLGMERRTQAAAYVARTKAENRR</sequence>
<feature type="domain" description="HTH luxR-type" evidence="7">
    <location>
        <begin position="207"/>
        <end position="272"/>
    </location>
</feature>
<protein>
    <submittedName>
        <fullName evidence="9">Response regulator transcription factor</fullName>
    </submittedName>
</protein>
<reference evidence="10" key="1">
    <citation type="journal article" date="2019" name="Int. J. Syst. Evol. Microbiol.">
        <title>The Global Catalogue of Microorganisms (GCM) 10K type strain sequencing project: providing services to taxonomists for standard genome sequencing and annotation.</title>
        <authorList>
            <consortium name="The Broad Institute Genomics Platform"/>
            <consortium name="The Broad Institute Genome Sequencing Center for Infectious Disease"/>
            <person name="Wu L."/>
            <person name="Ma J."/>
        </authorList>
    </citation>
    <scope>NUCLEOTIDE SEQUENCE [LARGE SCALE GENOMIC DNA]</scope>
    <source>
        <strain evidence="10">JCM 17986</strain>
    </source>
</reference>
<dbReference type="PRINTS" id="PR00038">
    <property type="entry name" value="HTHLUXR"/>
</dbReference>
<dbReference type="CDD" id="cd06170">
    <property type="entry name" value="LuxR_C_like"/>
    <property type="match status" value="1"/>
</dbReference>
<dbReference type="SUPFAM" id="SSF46894">
    <property type="entry name" value="C-terminal effector domain of the bipartite response regulators"/>
    <property type="match status" value="1"/>
</dbReference>
<dbReference type="SUPFAM" id="SSF52172">
    <property type="entry name" value="CheY-like"/>
    <property type="match status" value="1"/>
</dbReference>
<evidence type="ECO:0000256" key="5">
    <source>
        <dbReference type="PROSITE-ProRule" id="PRU00169"/>
    </source>
</evidence>
<evidence type="ECO:0000256" key="1">
    <source>
        <dbReference type="ARBA" id="ARBA00022553"/>
    </source>
</evidence>